<dbReference type="PANTHER" id="PTHR10802">
    <property type="entry name" value="MITOCHONDRIAL IMPORT RECEPTOR SUBUNIT TOM40"/>
    <property type="match status" value="1"/>
</dbReference>
<keyword evidence="6" id="KW-1000">Mitochondrion outer membrane</keyword>
<dbReference type="InterPro" id="IPR037930">
    <property type="entry name" value="Tom40"/>
</dbReference>
<evidence type="ECO:0000313" key="13">
    <source>
        <dbReference type="Proteomes" id="UP000321570"/>
    </source>
</evidence>
<evidence type="ECO:0000256" key="6">
    <source>
        <dbReference type="ARBA" id="ARBA00022787"/>
    </source>
</evidence>
<evidence type="ECO:0000256" key="2">
    <source>
        <dbReference type="ARBA" id="ARBA00010510"/>
    </source>
</evidence>
<keyword evidence="9" id="KW-0472">Membrane</keyword>
<sequence length="306" mass="34031">MEASENNVTVPEVRPYDDGPCALENIHNKAHDVFPIPFTGIKLLINKGLSSHFQVSHSLTLSSGENAGYRFGATYAGHNKVSETEAYPVLMGEIQPSGQMQAQIVNQFASNCRLRYIAQIQKFVMTNQQIAAEVRNDKWQAGLTLINPDLNRGEVMAAVDTMRKMSSRFYMGSMFFYNRSQQLPGGYDGIWSLGGKFVADYWQFAATVRPFQFVFHSSFHMKVNENLQLAAEIESNCQQQSNVATLGYQYDLPRANVSFKAQVDSNWNVAATLEKRLLPFPFTFSMSASGNSVASKYEAGVGLTVG</sequence>
<dbReference type="InterPro" id="IPR023614">
    <property type="entry name" value="Porin_dom_sf"/>
</dbReference>
<evidence type="ECO:0000256" key="9">
    <source>
        <dbReference type="ARBA" id="ARBA00023136"/>
    </source>
</evidence>
<reference evidence="14" key="1">
    <citation type="submission" date="2017-02" db="UniProtKB">
        <authorList>
            <consortium name="WormBaseParasite"/>
        </authorList>
    </citation>
    <scope>IDENTIFICATION</scope>
</reference>
<keyword evidence="5" id="KW-0812">Transmembrane</keyword>
<protein>
    <submittedName>
        <fullName evidence="14">Mitochondrial import receptor subunit TOM40 homolog 2</fullName>
    </submittedName>
</protein>
<evidence type="ECO:0000313" key="14">
    <source>
        <dbReference type="WBParaSite" id="HDID_0000304601-mRNA-1"/>
    </source>
</evidence>
<dbReference type="GO" id="GO:0005741">
    <property type="term" value="C:mitochondrial outer membrane"/>
    <property type="evidence" value="ECO:0007669"/>
    <property type="project" value="UniProtKB-SubCell"/>
</dbReference>
<dbReference type="InterPro" id="IPR027246">
    <property type="entry name" value="Porin_Euk/Tom40"/>
</dbReference>
<dbReference type="GO" id="GO:0030150">
    <property type="term" value="P:protein import into mitochondrial matrix"/>
    <property type="evidence" value="ECO:0007669"/>
    <property type="project" value="InterPro"/>
</dbReference>
<comment type="subcellular location">
    <subcellularLocation>
        <location evidence="1">Mitochondrion outer membrane</location>
        <topology evidence="1">Multi-pass membrane protein</topology>
    </subcellularLocation>
</comment>
<evidence type="ECO:0000256" key="5">
    <source>
        <dbReference type="ARBA" id="ARBA00022692"/>
    </source>
</evidence>
<dbReference type="Gene3D" id="2.40.160.10">
    <property type="entry name" value="Porin"/>
    <property type="match status" value="1"/>
</dbReference>
<keyword evidence="7" id="KW-0653">Protein transport</keyword>
<dbReference type="EMBL" id="UYSG01000853">
    <property type="protein sequence ID" value="VDL26509.1"/>
    <property type="molecule type" value="Genomic_DNA"/>
</dbReference>
<evidence type="ECO:0000256" key="4">
    <source>
        <dbReference type="ARBA" id="ARBA00022452"/>
    </source>
</evidence>
<evidence type="ECO:0000313" key="10">
    <source>
        <dbReference type="EMBL" id="VDL26509.1"/>
    </source>
</evidence>
<dbReference type="EMBL" id="CABIJS010000697">
    <property type="protein sequence ID" value="VUZ55880.1"/>
    <property type="molecule type" value="Genomic_DNA"/>
</dbReference>
<evidence type="ECO:0000256" key="8">
    <source>
        <dbReference type="ARBA" id="ARBA00023128"/>
    </source>
</evidence>
<proteinExistence type="inferred from homology"/>
<evidence type="ECO:0000313" key="12">
    <source>
        <dbReference type="Proteomes" id="UP000274504"/>
    </source>
</evidence>
<reference evidence="10 12" key="2">
    <citation type="submission" date="2018-11" db="EMBL/GenBank/DDBJ databases">
        <authorList>
            <consortium name="Pathogen Informatics"/>
        </authorList>
    </citation>
    <scope>NUCLEOTIDE SEQUENCE [LARGE SCALE GENOMIC DNA]</scope>
</reference>
<evidence type="ECO:0000256" key="3">
    <source>
        <dbReference type="ARBA" id="ARBA00022448"/>
    </source>
</evidence>
<dbReference type="WBParaSite" id="HDID_0000304601-mRNA-1">
    <property type="protein sequence ID" value="HDID_0000304601-mRNA-1"/>
    <property type="gene ID" value="HDID_0000304601"/>
</dbReference>
<evidence type="ECO:0000313" key="11">
    <source>
        <dbReference type="EMBL" id="VUZ55880.1"/>
    </source>
</evidence>
<keyword evidence="3" id="KW-0813">Transport</keyword>
<dbReference type="AlphaFoldDB" id="A0A0R3SE70"/>
<dbReference type="OrthoDB" id="19656at2759"/>
<dbReference type="Proteomes" id="UP000321570">
    <property type="component" value="Unassembled WGS sequence"/>
</dbReference>
<name>A0A0R3SE70_HYMDI</name>
<dbReference type="STRING" id="6216.A0A0R3SE70"/>
<keyword evidence="4" id="KW-1134">Transmembrane beta strand</keyword>
<organism evidence="14">
    <name type="scientific">Hymenolepis diminuta</name>
    <name type="common">Rat tapeworm</name>
    <dbReference type="NCBI Taxonomy" id="6216"/>
    <lineage>
        <taxon>Eukaryota</taxon>
        <taxon>Metazoa</taxon>
        <taxon>Spiralia</taxon>
        <taxon>Lophotrochozoa</taxon>
        <taxon>Platyhelminthes</taxon>
        <taxon>Cestoda</taxon>
        <taxon>Eucestoda</taxon>
        <taxon>Cyclophyllidea</taxon>
        <taxon>Hymenolepididae</taxon>
        <taxon>Hymenolepis</taxon>
    </lineage>
</organism>
<accession>A0A0R3SE70</accession>
<dbReference type="GO" id="GO:0008320">
    <property type="term" value="F:protein transmembrane transporter activity"/>
    <property type="evidence" value="ECO:0007669"/>
    <property type="project" value="InterPro"/>
</dbReference>
<keyword evidence="13" id="KW-1185">Reference proteome</keyword>
<keyword evidence="8" id="KW-0496">Mitochondrion</keyword>
<evidence type="ECO:0000256" key="1">
    <source>
        <dbReference type="ARBA" id="ARBA00004374"/>
    </source>
</evidence>
<dbReference type="CDD" id="cd07305">
    <property type="entry name" value="Porin3_Tom40"/>
    <property type="match status" value="1"/>
</dbReference>
<comment type="similarity">
    <text evidence="2">Belongs to the Tom40 family.</text>
</comment>
<gene>
    <name evidence="10" type="ORF">HDID_LOCUS3044</name>
    <name evidence="11" type="ORF">WMSIL1_LOCUS13698</name>
</gene>
<evidence type="ECO:0000256" key="7">
    <source>
        <dbReference type="ARBA" id="ARBA00022927"/>
    </source>
</evidence>
<dbReference type="Pfam" id="PF01459">
    <property type="entry name" value="Porin_3"/>
    <property type="match status" value="1"/>
</dbReference>
<reference evidence="11 13" key="3">
    <citation type="submission" date="2019-07" db="EMBL/GenBank/DDBJ databases">
        <authorList>
            <person name="Jastrzebski P J."/>
            <person name="Paukszto L."/>
            <person name="Jastrzebski P J."/>
        </authorList>
    </citation>
    <scope>NUCLEOTIDE SEQUENCE [LARGE SCALE GENOMIC DNA]</scope>
    <source>
        <strain evidence="11 13">WMS-il1</strain>
    </source>
</reference>
<dbReference type="Proteomes" id="UP000274504">
    <property type="component" value="Unassembled WGS sequence"/>
</dbReference>